<organism evidence="5 6">
    <name type="scientific">Pilimelia anulata</name>
    <dbReference type="NCBI Taxonomy" id="53371"/>
    <lineage>
        <taxon>Bacteria</taxon>
        <taxon>Bacillati</taxon>
        <taxon>Actinomycetota</taxon>
        <taxon>Actinomycetes</taxon>
        <taxon>Micromonosporales</taxon>
        <taxon>Micromonosporaceae</taxon>
        <taxon>Pilimelia</taxon>
    </lineage>
</organism>
<reference evidence="5" key="1">
    <citation type="journal article" date="2014" name="Int. J. Syst. Evol. Microbiol.">
        <title>Complete genome sequence of Corynebacterium casei LMG S-19264T (=DSM 44701T), isolated from a smear-ripened cheese.</title>
        <authorList>
            <consortium name="US DOE Joint Genome Institute (JGI-PGF)"/>
            <person name="Walter F."/>
            <person name="Albersmeier A."/>
            <person name="Kalinowski J."/>
            <person name="Ruckert C."/>
        </authorList>
    </citation>
    <scope>NUCLEOTIDE SEQUENCE</scope>
    <source>
        <strain evidence="5">JCM 3090</strain>
    </source>
</reference>
<sequence>MDALSEVLAAAQVGRPVSALTVGRAPWAIRLDEPGAAQFHVLLQGSAWLTAAGAAPLRLDVGDVVLLPHGTAHTVGDDPHTAPADRIRLAERHPADSAGTSVRLGGAGAATAMLCGAYLLDRAVPPHPMLRALPAVMHIPASRGSHPGLRAAVDLLAAEVEQPRPGSTAIVGALVDAMLAYVLRSWCERHRDACPEWLAALADPAVGRALAAMHAEPARGWTVAGLAGVAGLSRAAFSRRFGALVGEPPLAYLTQWRMLRAQQLLRAGTATLDAVARQVGYDSPFAFGRAFKRYAGTSPGRYRAAGRPPG</sequence>
<evidence type="ECO:0000256" key="2">
    <source>
        <dbReference type="ARBA" id="ARBA00023125"/>
    </source>
</evidence>
<dbReference type="InterPro" id="IPR050204">
    <property type="entry name" value="AraC_XylS_family_regulators"/>
</dbReference>
<dbReference type="InterPro" id="IPR018060">
    <property type="entry name" value="HTH_AraC"/>
</dbReference>
<gene>
    <name evidence="5" type="ORF">GCM10010123_32520</name>
</gene>
<dbReference type="InterPro" id="IPR009057">
    <property type="entry name" value="Homeodomain-like_sf"/>
</dbReference>
<dbReference type="Gene3D" id="1.10.10.60">
    <property type="entry name" value="Homeodomain-like"/>
    <property type="match status" value="2"/>
</dbReference>
<dbReference type="RefSeq" id="WP_189171018.1">
    <property type="nucleotide sequence ID" value="NZ_BMQB01000007.1"/>
</dbReference>
<dbReference type="InterPro" id="IPR018062">
    <property type="entry name" value="HTH_AraC-typ_CS"/>
</dbReference>
<evidence type="ECO:0000256" key="3">
    <source>
        <dbReference type="ARBA" id="ARBA00023163"/>
    </source>
</evidence>
<reference evidence="5" key="2">
    <citation type="submission" date="2020-09" db="EMBL/GenBank/DDBJ databases">
        <authorList>
            <person name="Sun Q."/>
            <person name="Ohkuma M."/>
        </authorList>
    </citation>
    <scope>NUCLEOTIDE SEQUENCE</scope>
    <source>
        <strain evidence="5">JCM 3090</strain>
    </source>
</reference>
<evidence type="ECO:0000259" key="4">
    <source>
        <dbReference type="PROSITE" id="PS01124"/>
    </source>
</evidence>
<keyword evidence="6" id="KW-1185">Reference proteome</keyword>
<dbReference type="PANTHER" id="PTHR46796:SF7">
    <property type="entry name" value="ARAC FAMILY TRANSCRIPTIONAL REGULATOR"/>
    <property type="match status" value="1"/>
</dbReference>
<proteinExistence type="predicted"/>
<keyword evidence="3" id="KW-0804">Transcription</keyword>
<protein>
    <submittedName>
        <fullName evidence="5">AraC family transcriptional regulator</fullName>
    </submittedName>
</protein>
<dbReference type="EMBL" id="BMQB01000007">
    <property type="protein sequence ID" value="GGK00127.1"/>
    <property type="molecule type" value="Genomic_DNA"/>
</dbReference>
<dbReference type="Pfam" id="PF12852">
    <property type="entry name" value="Cupin_6"/>
    <property type="match status" value="1"/>
</dbReference>
<dbReference type="SMART" id="SM00342">
    <property type="entry name" value="HTH_ARAC"/>
    <property type="match status" value="1"/>
</dbReference>
<evidence type="ECO:0000256" key="1">
    <source>
        <dbReference type="ARBA" id="ARBA00023015"/>
    </source>
</evidence>
<evidence type="ECO:0000313" key="5">
    <source>
        <dbReference type="EMBL" id="GGK00127.1"/>
    </source>
</evidence>
<keyword evidence="2" id="KW-0238">DNA-binding</keyword>
<dbReference type="PANTHER" id="PTHR46796">
    <property type="entry name" value="HTH-TYPE TRANSCRIPTIONAL ACTIVATOR RHAS-RELATED"/>
    <property type="match status" value="1"/>
</dbReference>
<dbReference type="PROSITE" id="PS01124">
    <property type="entry name" value="HTH_ARAC_FAMILY_2"/>
    <property type="match status" value="1"/>
</dbReference>
<dbReference type="GO" id="GO:0043565">
    <property type="term" value="F:sequence-specific DNA binding"/>
    <property type="evidence" value="ECO:0007669"/>
    <property type="project" value="InterPro"/>
</dbReference>
<keyword evidence="1" id="KW-0805">Transcription regulation</keyword>
<dbReference type="Pfam" id="PF12833">
    <property type="entry name" value="HTH_18"/>
    <property type="match status" value="1"/>
</dbReference>
<feature type="domain" description="HTH araC/xylS-type" evidence="4">
    <location>
        <begin position="207"/>
        <end position="305"/>
    </location>
</feature>
<dbReference type="PROSITE" id="PS00041">
    <property type="entry name" value="HTH_ARAC_FAMILY_1"/>
    <property type="match status" value="1"/>
</dbReference>
<dbReference type="AlphaFoldDB" id="A0A8J3B820"/>
<dbReference type="Proteomes" id="UP000649739">
    <property type="component" value="Unassembled WGS sequence"/>
</dbReference>
<comment type="caution">
    <text evidence="5">The sequence shown here is derived from an EMBL/GenBank/DDBJ whole genome shotgun (WGS) entry which is preliminary data.</text>
</comment>
<dbReference type="SUPFAM" id="SSF46689">
    <property type="entry name" value="Homeodomain-like"/>
    <property type="match status" value="2"/>
</dbReference>
<evidence type="ECO:0000313" key="6">
    <source>
        <dbReference type="Proteomes" id="UP000649739"/>
    </source>
</evidence>
<accession>A0A8J3B820</accession>
<dbReference type="GO" id="GO:0003700">
    <property type="term" value="F:DNA-binding transcription factor activity"/>
    <property type="evidence" value="ECO:0007669"/>
    <property type="project" value="InterPro"/>
</dbReference>
<dbReference type="InterPro" id="IPR032783">
    <property type="entry name" value="AraC_lig"/>
</dbReference>
<name>A0A8J3B820_9ACTN</name>